<keyword evidence="2" id="KW-1185">Reference proteome</keyword>
<dbReference type="STRING" id="1443111.Z949_1972"/>
<dbReference type="Proteomes" id="UP000284407">
    <property type="component" value="Unassembled WGS sequence"/>
</dbReference>
<organism evidence="1 2">
    <name type="scientific">Sulfitobacter guttiformis</name>
    <dbReference type="NCBI Taxonomy" id="74349"/>
    <lineage>
        <taxon>Bacteria</taxon>
        <taxon>Pseudomonadati</taxon>
        <taxon>Pseudomonadota</taxon>
        <taxon>Alphaproteobacteria</taxon>
        <taxon>Rhodobacterales</taxon>
        <taxon>Roseobacteraceae</taxon>
        <taxon>Sulfitobacter</taxon>
    </lineage>
</organism>
<gene>
    <name evidence="1" type="ORF">C8N30_0020</name>
</gene>
<evidence type="ECO:0000313" key="2">
    <source>
        <dbReference type="Proteomes" id="UP000284407"/>
    </source>
</evidence>
<reference evidence="1 2" key="1">
    <citation type="submission" date="2018-09" db="EMBL/GenBank/DDBJ databases">
        <title>Genomic Encyclopedia of Archaeal and Bacterial Type Strains, Phase II (KMG-II): from individual species to whole genera.</title>
        <authorList>
            <person name="Goeker M."/>
        </authorList>
    </citation>
    <scope>NUCLEOTIDE SEQUENCE [LARGE SCALE GENOMIC DNA]</scope>
    <source>
        <strain evidence="1 2">DSM 11458</strain>
    </source>
</reference>
<accession>A0A420DMQ3</accession>
<name>A0A420DMQ3_9RHOB</name>
<dbReference type="EMBL" id="RAQK01000001">
    <property type="protein sequence ID" value="RKE95485.1"/>
    <property type="molecule type" value="Genomic_DNA"/>
</dbReference>
<sequence length="66" mass="7751">MQIPTTQQTFLTGPQVQARYQKSHVTIWRWVRDPALGFPQPIQINRLNYWRLADLDAWEADQRGAA</sequence>
<comment type="caution">
    <text evidence="1">The sequence shown here is derived from an EMBL/GenBank/DDBJ whole genome shotgun (WGS) entry which is preliminary data.</text>
</comment>
<evidence type="ECO:0000313" key="1">
    <source>
        <dbReference type="EMBL" id="RKE95485.1"/>
    </source>
</evidence>
<protein>
    <submittedName>
        <fullName evidence="1">AlpA family transcriptional regulator</fullName>
    </submittedName>
</protein>
<proteinExistence type="predicted"/>
<dbReference type="AlphaFoldDB" id="A0A420DMQ3"/>